<feature type="repeat" description="WD" evidence="3">
    <location>
        <begin position="134"/>
        <end position="175"/>
    </location>
</feature>
<dbReference type="InterPro" id="IPR036322">
    <property type="entry name" value="WD40_repeat_dom_sf"/>
</dbReference>
<dbReference type="OrthoDB" id="6262491at2759"/>
<gene>
    <name evidence="4" type="ORF">PAXINDRAFT_92688</name>
</gene>
<evidence type="ECO:0000313" key="4">
    <source>
        <dbReference type="EMBL" id="KIJ05968.1"/>
    </source>
</evidence>
<dbReference type="Pfam" id="PF00400">
    <property type="entry name" value="WD40"/>
    <property type="match status" value="5"/>
</dbReference>
<evidence type="ECO:0008006" key="6">
    <source>
        <dbReference type="Google" id="ProtNLM"/>
    </source>
</evidence>
<keyword evidence="5" id="KW-1185">Reference proteome</keyword>
<dbReference type="SMART" id="SM00320">
    <property type="entry name" value="WD40"/>
    <property type="match status" value="5"/>
</dbReference>
<reference evidence="5" key="2">
    <citation type="submission" date="2015-01" db="EMBL/GenBank/DDBJ databases">
        <title>Evolutionary Origins and Diversification of the Mycorrhizal Mutualists.</title>
        <authorList>
            <consortium name="DOE Joint Genome Institute"/>
            <consortium name="Mycorrhizal Genomics Consortium"/>
            <person name="Kohler A."/>
            <person name="Kuo A."/>
            <person name="Nagy L.G."/>
            <person name="Floudas D."/>
            <person name="Copeland A."/>
            <person name="Barry K.W."/>
            <person name="Cichocki N."/>
            <person name="Veneault-Fourrey C."/>
            <person name="LaButti K."/>
            <person name="Lindquist E.A."/>
            <person name="Lipzen A."/>
            <person name="Lundell T."/>
            <person name="Morin E."/>
            <person name="Murat C."/>
            <person name="Riley R."/>
            <person name="Ohm R."/>
            <person name="Sun H."/>
            <person name="Tunlid A."/>
            <person name="Henrissat B."/>
            <person name="Grigoriev I.V."/>
            <person name="Hibbett D.S."/>
            <person name="Martin F."/>
        </authorList>
    </citation>
    <scope>NUCLEOTIDE SEQUENCE [LARGE SCALE GENOMIC DNA]</scope>
    <source>
        <strain evidence="5">ATCC 200175</strain>
    </source>
</reference>
<dbReference type="InterPro" id="IPR020472">
    <property type="entry name" value="WD40_PAC1"/>
</dbReference>
<feature type="repeat" description="WD" evidence="3">
    <location>
        <begin position="43"/>
        <end position="84"/>
    </location>
</feature>
<keyword evidence="2" id="KW-0677">Repeat</keyword>
<dbReference type="InterPro" id="IPR015943">
    <property type="entry name" value="WD40/YVTN_repeat-like_dom_sf"/>
</dbReference>
<reference evidence="4 5" key="1">
    <citation type="submission" date="2014-06" db="EMBL/GenBank/DDBJ databases">
        <authorList>
            <consortium name="DOE Joint Genome Institute"/>
            <person name="Kuo A."/>
            <person name="Kohler A."/>
            <person name="Nagy L.G."/>
            <person name="Floudas D."/>
            <person name="Copeland A."/>
            <person name="Barry K.W."/>
            <person name="Cichocki N."/>
            <person name="Veneault-Fourrey C."/>
            <person name="LaButti K."/>
            <person name="Lindquist E.A."/>
            <person name="Lipzen A."/>
            <person name="Lundell T."/>
            <person name="Morin E."/>
            <person name="Murat C."/>
            <person name="Sun H."/>
            <person name="Tunlid A."/>
            <person name="Henrissat B."/>
            <person name="Grigoriev I.V."/>
            <person name="Hibbett D.S."/>
            <person name="Martin F."/>
            <person name="Nordberg H.P."/>
            <person name="Cantor M.N."/>
            <person name="Hua S.X."/>
        </authorList>
    </citation>
    <scope>NUCLEOTIDE SEQUENCE [LARGE SCALE GENOMIC DNA]</scope>
    <source>
        <strain evidence="4 5">ATCC 200175</strain>
    </source>
</reference>
<dbReference type="Gene3D" id="2.130.10.10">
    <property type="entry name" value="YVTN repeat-like/Quinoprotein amine dehydrogenase"/>
    <property type="match status" value="2"/>
</dbReference>
<evidence type="ECO:0000256" key="1">
    <source>
        <dbReference type="ARBA" id="ARBA00022574"/>
    </source>
</evidence>
<dbReference type="PANTHER" id="PTHR19848">
    <property type="entry name" value="WD40 REPEAT PROTEIN"/>
    <property type="match status" value="1"/>
</dbReference>
<keyword evidence="1 3" id="KW-0853">WD repeat</keyword>
<dbReference type="EMBL" id="KN820596">
    <property type="protein sequence ID" value="KIJ05968.1"/>
    <property type="molecule type" value="Genomic_DNA"/>
</dbReference>
<dbReference type="PROSITE" id="PS50082">
    <property type="entry name" value="WD_REPEATS_2"/>
    <property type="match status" value="5"/>
</dbReference>
<accession>A0A0C9T390</accession>
<evidence type="ECO:0000256" key="3">
    <source>
        <dbReference type="PROSITE-ProRule" id="PRU00221"/>
    </source>
</evidence>
<dbReference type="HOGENOM" id="CLU_000288_57_33_1"/>
<evidence type="ECO:0000313" key="5">
    <source>
        <dbReference type="Proteomes" id="UP000053647"/>
    </source>
</evidence>
<proteinExistence type="predicted"/>
<feature type="repeat" description="WD" evidence="3">
    <location>
        <begin position="91"/>
        <end position="132"/>
    </location>
</feature>
<dbReference type="PROSITE" id="PS00678">
    <property type="entry name" value="WD_REPEATS_1"/>
    <property type="match status" value="1"/>
</dbReference>
<feature type="repeat" description="WD" evidence="3">
    <location>
        <begin position="176"/>
        <end position="207"/>
    </location>
</feature>
<protein>
    <recommendedName>
        <fullName evidence="6">WD40 repeat-like protein</fullName>
    </recommendedName>
</protein>
<feature type="repeat" description="WD" evidence="3">
    <location>
        <begin position="1"/>
        <end position="42"/>
    </location>
</feature>
<dbReference type="InterPro" id="IPR001680">
    <property type="entry name" value="WD40_rpt"/>
</dbReference>
<dbReference type="PANTHER" id="PTHR19848:SF8">
    <property type="entry name" value="F-BOX AND WD REPEAT DOMAIN CONTAINING 7"/>
    <property type="match status" value="1"/>
</dbReference>
<sequence length="295" mass="32563">MSGHEATIWGIAYLPGGKRVVSCSADKTVRIWDVEKGEQEGTSMVHETRVCALAVTKDGKRILSGGDEKRIIVWDVETHERIEEWADHTGEIRHKNWINCVLWSLDGSQLFSASSDFTIRCWNSETGKSIGKPWTGHTNYVTSLSLSPDGTKLASTSYDKTIRFWDAGSGEPIEHPLQHESYPFAVAFSPPGEFVASGGKDLKLSIWRAPWWVEGRKQVITTPTYLPTLFLTTSVTAGTSFATAATCRPPSDRTILSTTCTSCPFHPHTYCNAGSTLSRHCTESQSYVSHCCKLG</sequence>
<dbReference type="Proteomes" id="UP000053647">
    <property type="component" value="Unassembled WGS sequence"/>
</dbReference>
<dbReference type="CDD" id="cd00200">
    <property type="entry name" value="WD40"/>
    <property type="match status" value="1"/>
</dbReference>
<dbReference type="AlphaFoldDB" id="A0A0C9T390"/>
<dbReference type="PROSITE" id="PS50294">
    <property type="entry name" value="WD_REPEATS_REGION"/>
    <property type="match status" value="4"/>
</dbReference>
<dbReference type="SUPFAM" id="SSF50978">
    <property type="entry name" value="WD40 repeat-like"/>
    <property type="match status" value="1"/>
</dbReference>
<dbReference type="InterPro" id="IPR019775">
    <property type="entry name" value="WD40_repeat_CS"/>
</dbReference>
<evidence type="ECO:0000256" key="2">
    <source>
        <dbReference type="ARBA" id="ARBA00022737"/>
    </source>
</evidence>
<organism evidence="4 5">
    <name type="scientific">Paxillus involutus ATCC 200175</name>
    <dbReference type="NCBI Taxonomy" id="664439"/>
    <lineage>
        <taxon>Eukaryota</taxon>
        <taxon>Fungi</taxon>
        <taxon>Dikarya</taxon>
        <taxon>Basidiomycota</taxon>
        <taxon>Agaricomycotina</taxon>
        <taxon>Agaricomycetes</taxon>
        <taxon>Agaricomycetidae</taxon>
        <taxon>Boletales</taxon>
        <taxon>Paxilineae</taxon>
        <taxon>Paxillaceae</taxon>
        <taxon>Paxillus</taxon>
    </lineage>
</organism>
<dbReference type="PRINTS" id="PR00320">
    <property type="entry name" value="GPROTEINBRPT"/>
</dbReference>
<name>A0A0C9T390_PAXIN</name>